<keyword evidence="1" id="KW-1133">Transmembrane helix</keyword>
<reference evidence="2 3" key="1">
    <citation type="submission" date="2017-09" db="EMBL/GenBank/DDBJ databases">
        <authorList>
            <person name="Varghese N."/>
            <person name="Submissions S."/>
        </authorList>
    </citation>
    <scope>NUCLEOTIDE SEQUENCE [LARGE SCALE GENOMIC DNA]</scope>
    <source>
        <strain evidence="2 3">OK806</strain>
    </source>
</reference>
<comment type="caution">
    <text evidence="2">The sequence shown here is derived from an EMBL/GenBank/DDBJ whole genome shotgun (WGS) entry which is preliminary data.</text>
</comment>
<keyword evidence="1" id="KW-0812">Transmembrane</keyword>
<dbReference type="EMBL" id="OCSU01000002">
    <property type="protein sequence ID" value="SOE82358.1"/>
    <property type="molecule type" value="Genomic_DNA"/>
</dbReference>
<evidence type="ECO:0000256" key="1">
    <source>
        <dbReference type="SAM" id="Phobius"/>
    </source>
</evidence>
<proteinExistence type="predicted"/>
<keyword evidence="3" id="KW-1185">Reference proteome</keyword>
<keyword evidence="1" id="KW-0472">Membrane</keyword>
<evidence type="ECO:0000313" key="3">
    <source>
        <dbReference type="Proteomes" id="UP000219522"/>
    </source>
</evidence>
<dbReference type="Proteomes" id="UP000219522">
    <property type="component" value="Unassembled WGS sequence"/>
</dbReference>
<sequence>MALGAGPLGLRRSIAMKRIILIAMLATMLAGCIVVPAHPYYYRPAASVYIY</sequence>
<name>A0A7Z7IAK5_9BURK</name>
<organism evidence="2 3">
    <name type="scientific">Caballeronia arationis</name>
    <dbReference type="NCBI Taxonomy" id="1777142"/>
    <lineage>
        <taxon>Bacteria</taxon>
        <taxon>Pseudomonadati</taxon>
        <taxon>Pseudomonadota</taxon>
        <taxon>Betaproteobacteria</taxon>
        <taxon>Burkholderiales</taxon>
        <taxon>Burkholderiaceae</taxon>
        <taxon>Caballeronia</taxon>
    </lineage>
</organism>
<accession>A0A7Z7IAK5</accession>
<evidence type="ECO:0000313" key="2">
    <source>
        <dbReference type="EMBL" id="SOE82358.1"/>
    </source>
</evidence>
<dbReference type="AlphaFoldDB" id="A0A7Z7IAK5"/>
<protein>
    <submittedName>
        <fullName evidence="2">Uncharacterized protein</fullName>
    </submittedName>
</protein>
<gene>
    <name evidence="2" type="ORF">SAMN05446927_5680</name>
</gene>
<feature type="transmembrane region" description="Helical" evidence="1">
    <location>
        <begin position="20"/>
        <end position="41"/>
    </location>
</feature>